<evidence type="ECO:0000256" key="1">
    <source>
        <dbReference type="SAM" id="MobiDB-lite"/>
    </source>
</evidence>
<dbReference type="Proteomes" id="UP001156903">
    <property type="component" value="Unassembled WGS sequence"/>
</dbReference>
<sequence length="131" mass="13534">MTYAYTHADHALSIVIGHIRGERITIKPTHVQARIGHTVCCARIVTAWDTADGLEMWQLDLLGPLHGRISAPSRNVRLCQGVDGRCTCAPADFSAATGAAGAGACDGAGRAGASALPDGNHGENVSTESDA</sequence>
<name>A0ABQ6C0I2_9BURK</name>
<evidence type="ECO:0000313" key="3">
    <source>
        <dbReference type="Proteomes" id="UP001156903"/>
    </source>
</evidence>
<feature type="region of interest" description="Disordered" evidence="1">
    <location>
        <begin position="109"/>
        <end position="131"/>
    </location>
</feature>
<keyword evidence="3" id="KW-1185">Reference proteome</keyword>
<dbReference type="RefSeq" id="WP_284307006.1">
    <property type="nucleotide sequence ID" value="NZ_BSPB01000005.1"/>
</dbReference>
<organism evidence="2 3">
    <name type="scientific">Hydrogenophaga electricum</name>
    <dbReference type="NCBI Taxonomy" id="1230953"/>
    <lineage>
        <taxon>Bacteria</taxon>
        <taxon>Pseudomonadati</taxon>
        <taxon>Pseudomonadota</taxon>
        <taxon>Betaproteobacteria</taxon>
        <taxon>Burkholderiales</taxon>
        <taxon>Comamonadaceae</taxon>
        <taxon>Hydrogenophaga</taxon>
    </lineage>
</organism>
<comment type="caution">
    <text evidence="2">The sequence shown here is derived from an EMBL/GenBank/DDBJ whole genome shotgun (WGS) entry which is preliminary data.</text>
</comment>
<protein>
    <submittedName>
        <fullName evidence="2">Uncharacterized protein</fullName>
    </submittedName>
</protein>
<gene>
    <name evidence="2" type="ORF">GCM10007935_10890</name>
</gene>
<evidence type="ECO:0000313" key="2">
    <source>
        <dbReference type="EMBL" id="GLS13659.1"/>
    </source>
</evidence>
<dbReference type="EMBL" id="BSPB01000005">
    <property type="protein sequence ID" value="GLS13659.1"/>
    <property type="molecule type" value="Genomic_DNA"/>
</dbReference>
<accession>A0ABQ6C0I2</accession>
<proteinExistence type="predicted"/>
<reference evidence="3" key="1">
    <citation type="journal article" date="2019" name="Int. J. Syst. Evol. Microbiol.">
        <title>The Global Catalogue of Microorganisms (GCM) 10K type strain sequencing project: providing services to taxonomists for standard genome sequencing and annotation.</title>
        <authorList>
            <consortium name="The Broad Institute Genomics Platform"/>
            <consortium name="The Broad Institute Genome Sequencing Center for Infectious Disease"/>
            <person name="Wu L."/>
            <person name="Ma J."/>
        </authorList>
    </citation>
    <scope>NUCLEOTIDE SEQUENCE [LARGE SCALE GENOMIC DNA]</scope>
    <source>
        <strain evidence="3">NBRC 109341</strain>
    </source>
</reference>